<dbReference type="EMBL" id="DS268450">
    <property type="protein sequence ID" value="EFP03577.1"/>
    <property type="molecule type" value="Genomic_DNA"/>
</dbReference>
<dbReference type="GO" id="GO:0016020">
    <property type="term" value="C:membrane"/>
    <property type="evidence" value="ECO:0007669"/>
    <property type="project" value="UniProtKB-SubCell"/>
</dbReference>
<dbReference type="eggNOG" id="ENOG502TDGT">
    <property type="taxonomic scope" value="Eukaryota"/>
</dbReference>
<dbReference type="SUPFAM" id="SSF81321">
    <property type="entry name" value="Family A G protein-coupled receptor-like"/>
    <property type="match status" value="1"/>
</dbReference>
<dbReference type="Proteomes" id="UP000008281">
    <property type="component" value="Unassembled WGS sequence"/>
</dbReference>
<feature type="transmembrane region" description="Helical" evidence="6">
    <location>
        <begin position="234"/>
        <end position="259"/>
    </location>
</feature>
<accession>E3MJL2</accession>
<evidence type="ECO:0000256" key="2">
    <source>
        <dbReference type="ARBA" id="ARBA00009166"/>
    </source>
</evidence>
<name>E3MJL2_CAERE</name>
<dbReference type="FunCoup" id="E3MJL2">
    <property type="interactions" value="9"/>
</dbReference>
<dbReference type="PANTHER" id="PTHR22945">
    <property type="entry name" value="SERPENTINE RECEPTOR, CLASS D DELTA"/>
    <property type="match status" value="1"/>
</dbReference>
<dbReference type="PANTHER" id="PTHR22945:SF26">
    <property type="entry name" value="SERPENTINE RECEPTOR CLASS DELTA-45-RELATED"/>
    <property type="match status" value="1"/>
</dbReference>
<feature type="transmembrane region" description="Helical" evidence="6">
    <location>
        <begin position="188"/>
        <end position="208"/>
    </location>
</feature>
<dbReference type="AlphaFoldDB" id="E3MJL2"/>
<evidence type="ECO:0000313" key="7">
    <source>
        <dbReference type="EMBL" id="EFP03577.1"/>
    </source>
</evidence>
<evidence type="ECO:0008006" key="9">
    <source>
        <dbReference type="Google" id="ProtNLM"/>
    </source>
</evidence>
<feature type="transmembrane region" description="Helical" evidence="6">
    <location>
        <begin position="271"/>
        <end position="292"/>
    </location>
</feature>
<dbReference type="Pfam" id="PF10317">
    <property type="entry name" value="7TM_GPCR_Srd"/>
    <property type="match status" value="1"/>
</dbReference>
<evidence type="ECO:0000256" key="6">
    <source>
        <dbReference type="SAM" id="Phobius"/>
    </source>
</evidence>
<evidence type="ECO:0000256" key="5">
    <source>
        <dbReference type="ARBA" id="ARBA00023136"/>
    </source>
</evidence>
<dbReference type="InParanoid" id="E3MJL2"/>
<evidence type="ECO:0000256" key="1">
    <source>
        <dbReference type="ARBA" id="ARBA00004141"/>
    </source>
</evidence>
<feature type="transmembrane region" description="Helical" evidence="6">
    <location>
        <begin position="92"/>
        <end position="116"/>
    </location>
</feature>
<gene>
    <name evidence="7" type="ORF">CRE_19156</name>
</gene>
<keyword evidence="3 6" id="KW-0812">Transmembrane</keyword>
<keyword evidence="4 6" id="KW-1133">Transmembrane helix</keyword>
<dbReference type="OMA" id="PIEIWCY"/>
<feature type="transmembrane region" description="Helical" evidence="6">
    <location>
        <begin position="44"/>
        <end position="65"/>
    </location>
</feature>
<keyword evidence="8" id="KW-1185">Reference proteome</keyword>
<evidence type="ECO:0000313" key="8">
    <source>
        <dbReference type="Proteomes" id="UP000008281"/>
    </source>
</evidence>
<evidence type="ECO:0000256" key="3">
    <source>
        <dbReference type="ARBA" id="ARBA00022692"/>
    </source>
</evidence>
<evidence type="ECO:0000256" key="4">
    <source>
        <dbReference type="ARBA" id="ARBA00022989"/>
    </source>
</evidence>
<proteinExistence type="inferred from homology"/>
<sequence>MSSMYRAILSVLYPIFFIIVFPSQLLLIYIILRHSPKYLKTLQLVLFCNCVSQIVSLVLCCLLQTRQVSHLTPIEIWCYGPMRHFDAVIPYSMYYVAQAATLFSSVITFLTIYLKYEAASSFKQAKTLRVIVIILLFAPIIILSGAEAYLIITNALPAEIQEKFSTINIDSSDHSVIGYITLKTYSSVIIFVILCCSVFILPPIGFFVRRKILNVVTSNIDRNSSLKKSQSRSFINGLTLQAFLPLICYTPMFIYLFVILVTKSEMLFEQYFIGVFTILPTLCDSFITMYSVTPYRKQIRTWLGMEKTEQMVMVAPHSQMF</sequence>
<dbReference type="InterPro" id="IPR050920">
    <property type="entry name" value="Nematode_rcpt-like_delta"/>
</dbReference>
<feature type="transmembrane region" description="Helical" evidence="6">
    <location>
        <begin position="12"/>
        <end position="32"/>
    </location>
</feature>
<feature type="transmembrane region" description="Helical" evidence="6">
    <location>
        <begin position="128"/>
        <end position="152"/>
    </location>
</feature>
<dbReference type="Gene3D" id="1.20.1070.10">
    <property type="entry name" value="Rhodopsin 7-helix transmembrane proteins"/>
    <property type="match status" value="1"/>
</dbReference>
<comment type="similarity">
    <text evidence="2">Belongs to the nematode receptor-like protein srd family.</text>
</comment>
<comment type="subcellular location">
    <subcellularLocation>
        <location evidence="1">Membrane</location>
        <topology evidence="1">Multi-pass membrane protein</topology>
    </subcellularLocation>
</comment>
<keyword evidence="5 6" id="KW-0472">Membrane</keyword>
<organism evidence="8">
    <name type="scientific">Caenorhabditis remanei</name>
    <name type="common">Caenorhabditis vulgaris</name>
    <dbReference type="NCBI Taxonomy" id="31234"/>
    <lineage>
        <taxon>Eukaryota</taxon>
        <taxon>Metazoa</taxon>
        <taxon>Ecdysozoa</taxon>
        <taxon>Nematoda</taxon>
        <taxon>Chromadorea</taxon>
        <taxon>Rhabditida</taxon>
        <taxon>Rhabditina</taxon>
        <taxon>Rhabditomorpha</taxon>
        <taxon>Rhabditoidea</taxon>
        <taxon>Rhabditidae</taxon>
        <taxon>Peloderinae</taxon>
        <taxon>Caenorhabditis</taxon>
    </lineage>
</organism>
<dbReference type="HOGENOM" id="CLU_057924_2_0_1"/>
<dbReference type="InterPro" id="IPR019421">
    <property type="entry name" value="7TM_GPCR_serpentine_rcpt_Srd"/>
</dbReference>
<reference evidence="7" key="1">
    <citation type="submission" date="2007-07" db="EMBL/GenBank/DDBJ databases">
        <title>PCAP assembly of the Caenorhabditis remanei genome.</title>
        <authorList>
            <consortium name="The Caenorhabditis remanei Sequencing Consortium"/>
            <person name="Wilson R.K."/>
        </authorList>
    </citation>
    <scope>NUCLEOTIDE SEQUENCE [LARGE SCALE GENOMIC DNA]</scope>
    <source>
        <strain evidence="7">PB4641</strain>
    </source>
</reference>
<protein>
    <recommendedName>
        <fullName evidence="9">G-protein coupled receptors family 1 profile domain-containing protein</fullName>
    </recommendedName>
</protein>
<dbReference type="OrthoDB" id="5863340at2759"/>